<protein>
    <recommendedName>
        <fullName evidence="2">Protein ENHANCED DISEASE RESISTANCE 2 C-terminal domain-containing protein</fullName>
    </recommendedName>
</protein>
<dbReference type="InterPro" id="IPR045096">
    <property type="entry name" value="EDR2-like"/>
</dbReference>
<name>A0ABD3PK83_9STRA</name>
<dbReference type="InterPro" id="IPR009769">
    <property type="entry name" value="EDR2_C"/>
</dbReference>
<dbReference type="PANTHER" id="PTHR12136">
    <property type="entry name" value="ENHANCED DISEASE RESISTANCE-RELATED"/>
    <property type="match status" value="1"/>
</dbReference>
<evidence type="ECO:0000313" key="4">
    <source>
        <dbReference type="Proteomes" id="UP001530315"/>
    </source>
</evidence>
<keyword evidence="4" id="KW-1185">Reference proteome</keyword>
<feature type="region of interest" description="Disordered" evidence="1">
    <location>
        <begin position="65"/>
        <end position="87"/>
    </location>
</feature>
<organism evidence="3 4">
    <name type="scientific">Stephanodiscus triporus</name>
    <dbReference type="NCBI Taxonomy" id="2934178"/>
    <lineage>
        <taxon>Eukaryota</taxon>
        <taxon>Sar</taxon>
        <taxon>Stramenopiles</taxon>
        <taxon>Ochrophyta</taxon>
        <taxon>Bacillariophyta</taxon>
        <taxon>Coscinodiscophyceae</taxon>
        <taxon>Thalassiosirophycidae</taxon>
        <taxon>Stephanodiscales</taxon>
        <taxon>Stephanodiscaceae</taxon>
        <taxon>Stephanodiscus</taxon>
    </lineage>
</organism>
<comment type="caution">
    <text evidence="3">The sequence shown here is derived from an EMBL/GenBank/DDBJ whole genome shotgun (WGS) entry which is preliminary data.</text>
</comment>
<proteinExistence type="predicted"/>
<evidence type="ECO:0000313" key="3">
    <source>
        <dbReference type="EMBL" id="KAL3786795.1"/>
    </source>
</evidence>
<accession>A0ABD3PK83</accession>
<gene>
    <name evidence="3" type="ORF">ACHAW5_007628</name>
</gene>
<dbReference type="EMBL" id="JALLAZ020000811">
    <property type="protein sequence ID" value="KAL3786795.1"/>
    <property type="molecule type" value="Genomic_DNA"/>
</dbReference>
<sequence>MSMSMSNKAALKRASVTRRSLVGSASSPRPRSAERYVPEPDEDDDLVAKQANSIALHLRLRADSEPLEVPGASEPAASSPRGQPIPTLRRYPVAETMNCNCWSEPPHASFMVRGGTYLREKKPTKVPSGPYLLRAIGADVILTDESSGNPPCTSIVSKYSTILGGHLRSVPTFVINFVCPWGLILNYYEIPESFLPYLRVDEKSRSHLRGTLSGLEPHERSLARFLMGSDKERDSSLKLIPMAREASILLRKMVDGTPAIIGKALPTTYTYYPADKARGWADCFEVDLDVTSTNSVGKTACNMARRYTSSLTVDLGFVIEGSKDDELPERMLGCVGRLDFPYLHCVEPRASALRRRCLAICGGESQLRS</sequence>
<dbReference type="AlphaFoldDB" id="A0ABD3PK83"/>
<evidence type="ECO:0000259" key="2">
    <source>
        <dbReference type="Pfam" id="PF07059"/>
    </source>
</evidence>
<dbReference type="PANTHER" id="PTHR12136:SF41">
    <property type="entry name" value="PLECKSTRIN HOMOLOGY (PH) AND LIPID-BINDING START DOMAINS-CONTAINING PROTEIN"/>
    <property type="match status" value="1"/>
</dbReference>
<dbReference type="Proteomes" id="UP001530315">
    <property type="component" value="Unassembled WGS sequence"/>
</dbReference>
<feature type="region of interest" description="Disordered" evidence="1">
    <location>
        <begin position="1"/>
        <end position="49"/>
    </location>
</feature>
<dbReference type="Pfam" id="PF07059">
    <property type="entry name" value="EDR2_C"/>
    <property type="match status" value="1"/>
</dbReference>
<reference evidence="3 4" key="1">
    <citation type="submission" date="2024-10" db="EMBL/GenBank/DDBJ databases">
        <title>Updated reference genomes for cyclostephanoid diatoms.</title>
        <authorList>
            <person name="Roberts W.R."/>
            <person name="Alverson A.J."/>
        </authorList>
    </citation>
    <scope>NUCLEOTIDE SEQUENCE [LARGE SCALE GENOMIC DNA]</scope>
    <source>
        <strain evidence="3 4">AJA276-08</strain>
    </source>
</reference>
<feature type="domain" description="Protein ENHANCED DISEASE RESISTANCE 2 C-terminal" evidence="2">
    <location>
        <begin position="102"/>
        <end position="335"/>
    </location>
</feature>
<evidence type="ECO:0000256" key="1">
    <source>
        <dbReference type="SAM" id="MobiDB-lite"/>
    </source>
</evidence>